<dbReference type="Pfam" id="PF00012">
    <property type="entry name" value="HSP70"/>
    <property type="match status" value="1"/>
</dbReference>
<keyword evidence="6" id="KW-1185">Reference proteome</keyword>
<dbReference type="OrthoDB" id="2963168at2759"/>
<protein>
    <submittedName>
        <fullName evidence="4 5">Heat shock 70 kDa protein</fullName>
    </submittedName>
</protein>
<name>A0A1C9U321_MIZYE</name>
<dbReference type="InterPro" id="IPR013126">
    <property type="entry name" value="Hsp_70_fam"/>
</dbReference>
<reference evidence="5 6" key="2">
    <citation type="journal article" date="2017" name="Nat. Ecol. Evol.">
        <title>Scallop genome provides insights into evolution of bilaterian karyotype and development.</title>
        <authorList>
            <person name="Wang S."/>
            <person name="Zhang J."/>
            <person name="Jiao W."/>
            <person name="Li J."/>
            <person name="Xun X."/>
            <person name="Sun Y."/>
            <person name="Guo X."/>
            <person name="Huan P."/>
            <person name="Dong B."/>
            <person name="Zhang L."/>
            <person name="Hu X."/>
            <person name="Sun X."/>
            <person name="Wang J."/>
            <person name="Zhao C."/>
            <person name="Wang Y."/>
            <person name="Wang D."/>
            <person name="Huang X."/>
            <person name="Wang R."/>
            <person name="Lv J."/>
            <person name="Li Y."/>
            <person name="Zhang Z."/>
            <person name="Liu B."/>
            <person name="Lu W."/>
            <person name="Hui Y."/>
            <person name="Liang J."/>
            <person name="Zhou Z."/>
            <person name="Hou R."/>
            <person name="Li X."/>
            <person name="Liu Y."/>
            <person name="Li H."/>
            <person name="Ning X."/>
            <person name="Lin Y."/>
            <person name="Zhao L."/>
            <person name="Xing Q."/>
            <person name="Dou J."/>
            <person name="Li Y."/>
            <person name="Mao J."/>
            <person name="Guo H."/>
            <person name="Dou H."/>
            <person name="Li T."/>
            <person name="Mu C."/>
            <person name="Jiang W."/>
            <person name="Fu Q."/>
            <person name="Fu X."/>
            <person name="Miao Y."/>
            <person name="Liu J."/>
            <person name="Yu Q."/>
            <person name="Li R."/>
            <person name="Liao H."/>
            <person name="Li X."/>
            <person name="Kong Y."/>
            <person name="Jiang Z."/>
            <person name="Chourrout D."/>
            <person name="Li R."/>
            <person name="Bao Z."/>
        </authorList>
    </citation>
    <scope>NUCLEOTIDE SEQUENCE [LARGE SCALE GENOMIC DNA]</scope>
    <source>
        <strain evidence="5 6">PY_sf001</strain>
    </source>
</reference>
<dbReference type="EMBL" id="KX085133">
    <property type="protein sequence ID" value="AOR17390.1"/>
    <property type="molecule type" value="mRNA"/>
</dbReference>
<dbReference type="GO" id="GO:0140662">
    <property type="term" value="F:ATP-dependent protein folding chaperone"/>
    <property type="evidence" value="ECO:0007669"/>
    <property type="project" value="InterPro"/>
</dbReference>
<dbReference type="AlphaFoldDB" id="A0A1C9U321"/>
<gene>
    <name evidence="5" type="ORF">KP79_PYT14996</name>
</gene>
<evidence type="ECO:0000313" key="6">
    <source>
        <dbReference type="Proteomes" id="UP000242188"/>
    </source>
</evidence>
<evidence type="ECO:0000256" key="3">
    <source>
        <dbReference type="ARBA" id="ARBA00022840"/>
    </source>
</evidence>
<dbReference type="PANTHER" id="PTHR14187">
    <property type="entry name" value="ALPHA KINASE/ELONGATION FACTOR 2 KINASE"/>
    <property type="match status" value="1"/>
</dbReference>
<dbReference type="PANTHER" id="PTHR14187:SF5">
    <property type="entry name" value="HEAT SHOCK 70 KDA PROTEIN 12A"/>
    <property type="match status" value="1"/>
</dbReference>
<dbReference type="EMBL" id="NEDP02076735">
    <property type="protein sequence ID" value="OWF35256.1"/>
    <property type="molecule type" value="Genomic_DNA"/>
</dbReference>
<evidence type="ECO:0000256" key="2">
    <source>
        <dbReference type="ARBA" id="ARBA00022741"/>
    </source>
</evidence>
<dbReference type="CDD" id="cd10229">
    <property type="entry name" value="ASKHA_NBD_HSP70_HSPA12"/>
    <property type="match status" value="1"/>
</dbReference>
<dbReference type="Proteomes" id="UP000242188">
    <property type="component" value="Unassembled WGS sequence"/>
</dbReference>
<dbReference type="SUPFAM" id="SSF53067">
    <property type="entry name" value="Actin-like ATPase domain"/>
    <property type="match status" value="2"/>
</dbReference>
<dbReference type="STRING" id="6573.A0A1C9U321"/>
<accession>A0A1C9U321</accession>
<keyword evidence="3" id="KW-0067">ATP-binding</keyword>
<dbReference type="InterPro" id="IPR043129">
    <property type="entry name" value="ATPase_NBD"/>
</dbReference>
<dbReference type="GO" id="GO:0005524">
    <property type="term" value="F:ATP binding"/>
    <property type="evidence" value="ECO:0007669"/>
    <property type="project" value="UniProtKB-KW"/>
</dbReference>
<keyword evidence="2" id="KW-0547">Nucleotide-binding</keyword>
<sequence length="596" mass="67665">MATASETAIPEAVVAIDFGTTYTGYAYSFKSEFQKSNDAREIFHNSWNSSLAGNLSKKAPTVALFKADYKFDSFGYEAEEKYSDLTDRKIHQEWHYFSRFKMQLFDKKNLTRNLEVKDQQGKTFHACAVFSESIRFIKTAALKEIKERNPVAEEDIHWVLTVPAIWNEPAKQFMREAAVEAGIPANQLILALEPEAAAIYCRTLKRGTFSCVSEKNVKEFLSAGGRYMILDMGGGTVDIAVHEVSDDGRLIEIIPASGGDWGGTNVDQSFLDFIETKIGKEDAERLKQTKTSHWIKLEKNFEVKKRTLKTSTENDIRVEIPPVLIMESKLDIKLFTSYKMDISNKDFKAFFNSKDNVIHHVKDILGQVEGVNLILMVGGYSQSGYVSNQIKEAFPDLVVLIPPQAEVAVMEGAVMFGFDPWTVSARMCRHTYGFRVNKYFIQGEHDQQHRINVNNQDLCANIFSRVVSKGEILKINDKRTENNLLSQHWMEDRKLMEMTIPIFASTDDNPKYTTDPSCQQIGIIRIQPPADGWPSSVKYCLEIYFGRTEFEVRVFNHADRTEYSSTFDLLVEKEIPHVPQRSSGAGVKTTSRCVIS</sequence>
<keyword evidence="4" id="KW-0346">Stress response</keyword>
<evidence type="ECO:0000256" key="1">
    <source>
        <dbReference type="ARBA" id="ARBA00007381"/>
    </source>
</evidence>
<organism evidence="4">
    <name type="scientific">Mizuhopecten yessoensis</name>
    <name type="common">Japanese scallop</name>
    <name type="synonym">Patinopecten yessoensis</name>
    <dbReference type="NCBI Taxonomy" id="6573"/>
    <lineage>
        <taxon>Eukaryota</taxon>
        <taxon>Metazoa</taxon>
        <taxon>Spiralia</taxon>
        <taxon>Lophotrochozoa</taxon>
        <taxon>Mollusca</taxon>
        <taxon>Bivalvia</taxon>
        <taxon>Autobranchia</taxon>
        <taxon>Pteriomorphia</taxon>
        <taxon>Pectinida</taxon>
        <taxon>Pectinoidea</taxon>
        <taxon>Pectinidae</taxon>
        <taxon>Mizuhopecten</taxon>
    </lineage>
</organism>
<evidence type="ECO:0000313" key="5">
    <source>
        <dbReference type="EMBL" id="OWF35256.1"/>
    </source>
</evidence>
<dbReference type="Gene3D" id="3.30.420.40">
    <property type="match status" value="2"/>
</dbReference>
<proteinExistence type="evidence at transcript level"/>
<reference evidence="4" key="1">
    <citation type="journal article" date="2016" name="Fish Shellfish Immunol.">
        <title>Hsp70 gene expansions in the scallop (Patinopecten yessoensis) genome and their expression regulation after exposure to the toxic dinoflagellate Alexandrium catenella.</title>
        <authorList>
            <person name="Cheng J."/>
            <person name="Xun X."/>
            <person name="Kong Y."/>
            <person name="Wang S."/>
            <person name="Yang Z."/>
            <person name="Li Y."/>
            <person name="Kong D."/>
            <person name="Wang S."/>
            <person name="Zhang L."/>
            <person name="Hu X."/>
            <person name="Bao Z."/>
        </authorList>
    </citation>
    <scope>NUCLEOTIDE SEQUENCE</scope>
    <source>
        <strain evidence="4">PYE.716329.16.HSPA12</strain>
    </source>
</reference>
<dbReference type="PRINTS" id="PR00301">
    <property type="entry name" value="HEATSHOCK70"/>
</dbReference>
<evidence type="ECO:0000313" key="4">
    <source>
        <dbReference type="EMBL" id="AOR17390.1"/>
    </source>
</evidence>
<comment type="similarity">
    <text evidence="1">Belongs to the heat shock protein 70 family.</text>
</comment>